<accession>A0A0C2MEK3</accession>
<dbReference type="EMBL" id="JWZT01004870">
    <property type="protein sequence ID" value="KII62839.1"/>
    <property type="molecule type" value="Genomic_DNA"/>
</dbReference>
<name>A0A0C2MEK3_THEKT</name>
<reference evidence="1 2" key="1">
    <citation type="journal article" date="2014" name="Genome Biol. Evol.">
        <title>The genome of the myxosporean Thelohanellus kitauei shows adaptations to nutrient acquisition within its fish host.</title>
        <authorList>
            <person name="Yang Y."/>
            <person name="Xiong J."/>
            <person name="Zhou Z."/>
            <person name="Huo F."/>
            <person name="Miao W."/>
            <person name="Ran C."/>
            <person name="Liu Y."/>
            <person name="Zhang J."/>
            <person name="Feng J."/>
            <person name="Wang M."/>
            <person name="Wang M."/>
            <person name="Wang L."/>
            <person name="Yao B."/>
        </authorList>
    </citation>
    <scope>NUCLEOTIDE SEQUENCE [LARGE SCALE GENOMIC DNA]</scope>
    <source>
        <strain evidence="1">Wuqing</strain>
    </source>
</reference>
<evidence type="ECO:0000313" key="2">
    <source>
        <dbReference type="Proteomes" id="UP000031668"/>
    </source>
</evidence>
<dbReference type="InterPro" id="IPR011990">
    <property type="entry name" value="TPR-like_helical_dom_sf"/>
</dbReference>
<protein>
    <submittedName>
        <fullName evidence="1">Uncharacterized protein</fullName>
    </submittedName>
</protein>
<organism evidence="1 2">
    <name type="scientific">Thelohanellus kitauei</name>
    <name type="common">Myxosporean</name>
    <dbReference type="NCBI Taxonomy" id="669202"/>
    <lineage>
        <taxon>Eukaryota</taxon>
        <taxon>Metazoa</taxon>
        <taxon>Cnidaria</taxon>
        <taxon>Myxozoa</taxon>
        <taxon>Myxosporea</taxon>
        <taxon>Bivalvulida</taxon>
        <taxon>Platysporina</taxon>
        <taxon>Myxobolidae</taxon>
        <taxon>Thelohanellus</taxon>
    </lineage>
</organism>
<evidence type="ECO:0000313" key="1">
    <source>
        <dbReference type="EMBL" id="KII62839.1"/>
    </source>
</evidence>
<dbReference type="Proteomes" id="UP000031668">
    <property type="component" value="Unassembled WGS sequence"/>
</dbReference>
<gene>
    <name evidence="1" type="ORF">RF11_10552</name>
</gene>
<proteinExistence type="predicted"/>
<sequence>MGQSFSRRVSRYYNMKATEHLQNETPSYETATKYYIKAFVKISLKQKKNPSNIQNLISVIRCCEMANDHNLGFIYSVYFISIDGCDPWGYYYAGLFQHLRGYYKSALNLYFKVHTMTKHTLGKNNHEKNLDSLQLLR</sequence>
<keyword evidence="2" id="KW-1185">Reference proteome</keyword>
<dbReference type="SUPFAM" id="SSF48452">
    <property type="entry name" value="TPR-like"/>
    <property type="match status" value="1"/>
</dbReference>
<dbReference type="AlphaFoldDB" id="A0A0C2MEK3"/>
<comment type="caution">
    <text evidence="1">The sequence shown here is derived from an EMBL/GenBank/DDBJ whole genome shotgun (WGS) entry which is preliminary data.</text>
</comment>